<feature type="domain" description="Peptidase M48" evidence="13">
    <location>
        <begin position="263"/>
        <end position="449"/>
    </location>
</feature>
<evidence type="ECO:0000256" key="8">
    <source>
        <dbReference type="ARBA" id="ARBA00022833"/>
    </source>
</evidence>
<gene>
    <name evidence="14" type="ORF">GCM10011396_07480</name>
</gene>
<keyword evidence="5 12" id="KW-0812">Transmembrane</keyword>
<comment type="subcellular location">
    <subcellularLocation>
        <location evidence="2">Cell membrane</location>
        <topology evidence="2">Multi-pass membrane protein</topology>
    </subcellularLocation>
</comment>
<keyword evidence="11 12" id="KW-0472">Membrane</keyword>
<keyword evidence="3" id="KW-1003">Cell membrane</keyword>
<dbReference type="GO" id="GO:0004222">
    <property type="term" value="F:metalloendopeptidase activity"/>
    <property type="evidence" value="ECO:0007669"/>
    <property type="project" value="InterPro"/>
</dbReference>
<accession>A0A916U795</accession>
<evidence type="ECO:0000256" key="6">
    <source>
        <dbReference type="ARBA" id="ARBA00022723"/>
    </source>
</evidence>
<feature type="transmembrane region" description="Helical" evidence="12">
    <location>
        <begin position="318"/>
        <end position="335"/>
    </location>
</feature>
<dbReference type="RefSeq" id="WP_188564617.1">
    <property type="nucleotide sequence ID" value="NZ_BMED01000001.1"/>
</dbReference>
<comment type="caution">
    <text evidence="14">The sequence shown here is derived from an EMBL/GenBank/DDBJ whole genome shotgun (WGS) entry which is preliminary data.</text>
</comment>
<reference evidence="14" key="1">
    <citation type="journal article" date="2014" name="Int. J. Syst. Evol. Microbiol.">
        <title>Complete genome sequence of Corynebacterium casei LMG S-19264T (=DSM 44701T), isolated from a smear-ripened cheese.</title>
        <authorList>
            <consortium name="US DOE Joint Genome Institute (JGI-PGF)"/>
            <person name="Walter F."/>
            <person name="Albersmeier A."/>
            <person name="Kalinowski J."/>
            <person name="Ruckert C."/>
        </authorList>
    </citation>
    <scope>NUCLEOTIDE SEQUENCE</scope>
    <source>
        <strain evidence="14">CGMCC 1.10998</strain>
    </source>
</reference>
<dbReference type="InterPro" id="IPR001915">
    <property type="entry name" value="Peptidase_M48"/>
</dbReference>
<evidence type="ECO:0000256" key="4">
    <source>
        <dbReference type="ARBA" id="ARBA00022670"/>
    </source>
</evidence>
<keyword evidence="10" id="KW-0482">Metalloprotease</keyword>
<feature type="transmembrane region" description="Helical" evidence="12">
    <location>
        <begin position="12"/>
        <end position="33"/>
    </location>
</feature>
<evidence type="ECO:0000256" key="10">
    <source>
        <dbReference type="ARBA" id="ARBA00023049"/>
    </source>
</evidence>
<evidence type="ECO:0000256" key="12">
    <source>
        <dbReference type="SAM" id="Phobius"/>
    </source>
</evidence>
<evidence type="ECO:0000256" key="1">
    <source>
        <dbReference type="ARBA" id="ARBA00001947"/>
    </source>
</evidence>
<dbReference type="InterPro" id="IPR050083">
    <property type="entry name" value="HtpX_protease"/>
</dbReference>
<evidence type="ECO:0000313" key="14">
    <source>
        <dbReference type="EMBL" id="GGC63003.1"/>
    </source>
</evidence>
<protein>
    <recommendedName>
        <fullName evidence="13">Peptidase M48 domain-containing protein</fullName>
    </recommendedName>
</protein>
<evidence type="ECO:0000259" key="13">
    <source>
        <dbReference type="Pfam" id="PF01435"/>
    </source>
</evidence>
<keyword evidence="7" id="KW-0378">Hydrolase</keyword>
<dbReference type="AlphaFoldDB" id="A0A916U795"/>
<name>A0A916U795_9BURK</name>
<feature type="transmembrane region" description="Helical" evidence="12">
    <location>
        <begin position="181"/>
        <end position="203"/>
    </location>
</feature>
<evidence type="ECO:0000256" key="9">
    <source>
        <dbReference type="ARBA" id="ARBA00022989"/>
    </source>
</evidence>
<keyword evidence="8" id="KW-0862">Zinc</keyword>
<sequence length="615" mass="68457">MTPTKEFRKSLFKTFLYSLLSLFLIPVITLGFVKYAEPNNDARFEEWIAADIAKDVRMSAEERSERVEFFRSHPPSAMCDNRDPDLLKYQEGVCAQYSDNWQFHMAHKVAFWTVVAGGVVLLAVLVLGAFAFADRAAQYRSFVAGWQLMRFTSALEVIVQGGMLVWLSFWLTAYFLEHYSIKLILIVGLGVGAAVLLTVFSIFKKAGNDSEVDGELISAEAAPALWERVRELAARLKTAAPAQIVGGIDTNFFVTESPLSVNGKTLSGRTLFVSIPLLRLLDQQEADAVLTHELAHLRGGDTASSALLGPKLVQYDQYCYAMATGGLTIMVYYLLNLYRVIFEIALKRDSREREFLADKIAAKVISGKAIVQSLIKIAAYARYRSQIEQNLFEQNQKHGGSLGIAGYVASGLVPYATSPDFVDEMKNARVPHPFDSHPLLEERMRNVAHAVPEQEYGAVVTSAPGTTWADAILTAPEIEQRLWTAYEAQFAAAHEHSLAYRYEPANDEELAIVLKYFPTIAFDLKKDQQIIISYAGITAPGQNEIPWDSVNKTKYEDGIGGDVLTIEHPEKGFFGAKTTKIKLPGLGKQKENFKAAFGHYWQRHQVMRRGQAGAA</sequence>
<feature type="transmembrane region" description="Helical" evidence="12">
    <location>
        <begin position="109"/>
        <end position="133"/>
    </location>
</feature>
<evidence type="ECO:0000256" key="7">
    <source>
        <dbReference type="ARBA" id="ARBA00022801"/>
    </source>
</evidence>
<comment type="cofactor">
    <cofactor evidence="1">
        <name>Zn(2+)</name>
        <dbReference type="ChEBI" id="CHEBI:29105"/>
    </cofactor>
</comment>
<keyword evidence="6" id="KW-0479">Metal-binding</keyword>
<evidence type="ECO:0000256" key="5">
    <source>
        <dbReference type="ARBA" id="ARBA00022692"/>
    </source>
</evidence>
<evidence type="ECO:0000256" key="11">
    <source>
        <dbReference type="ARBA" id="ARBA00023136"/>
    </source>
</evidence>
<dbReference type="GO" id="GO:0005886">
    <property type="term" value="C:plasma membrane"/>
    <property type="evidence" value="ECO:0007669"/>
    <property type="project" value="UniProtKB-SubCell"/>
</dbReference>
<keyword evidence="9 12" id="KW-1133">Transmembrane helix</keyword>
<dbReference type="PANTHER" id="PTHR43221:SF1">
    <property type="entry name" value="PROTEASE HTPX"/>
    <property type="match status" value="1"/>
</dbReference>
<keyword evidence="4" id="KW-0645">Protease</keyword>
<keyword evidence="15" id="KW-1185">Reference proteome</keyword>
<dbReference type="Proteomes" id="UP000637423">
    <property type="component" value="Unassembled WGS sequence"/>
</dbReference>
<evidence type="ECO:0000313" key="15">
    <source>
        <dbReference type="Proteomes" id="UP000637423"/>
    </source>
</evidence>
<organism evidence="14 15">
    <name type="scientific">Undibacterium terreum</name>
    <dbReference type="NCBI Taxonomy" id="1224302"/>
    <lineage>
        <taxon>Bacteria</taxon>
        <taxon>Pseudomonadati</taxon>
        <taxon>Pseudomonadota</taxon>
        <taxon>Betaproteobacteria</taxon>
        <taxon>Burkholderiales</taxon>
        <taxon>Oxalobacteraceae</taxon>
        <taxon>Undibacterium</taxon>
    </lineage>
</organism>
<reference evidence="14" key="2">
    <citation type="submission" date="2020-09" db="EMBL/GenBank/DDBJ databases">
        <authorList>
            <person name="Sun Q."/>
            <person name="Zhou Y."/>
        </authorList>
    </citation>
    <scope>NUCLEOTIDE SEQUENCE</scope>
    <source>
        <strain evidence="14">CGMCC 1.10998</strain>
    </source>
</reference>
<dbReference type="CDD" id="cd07328">
    <property type="entry name" value="M48_Ste24p_like"/>
    <property type="match status" value="1"/>
</dbReference>
<dbReference type="GO" id="GO:0046872">
    <property type="term" value="F:metal ion binding"/>
    <property type="evidence" value="ECO:0007669"/>
    <property type="project" value="UniProtKB-KW"/>
</dbReference>
<proteinExistence type="predicted"/>
<evidence type="ECO:0000256" key="3">
    <source>
        <dbReference type="ARBA" id="ARBA00022475"/>
    </source>
</evidence>
<dbReference type="EMBL" id="BMED01000001">
    <property type="protein sequence ID" value="GGC63003.1"/>
    <property type="molecule type" value="Genomic_DNA"/>
</dbReference>
<dbReference type="Gene3D" id="3.30.2010.10">
    <property type="entry name" value="Metalloproteases ('zincins'), catalytic domain"/>
    <property type="match status" value="1"/>
</dbReference>
<feature type="transmembrane region" description="Helical" evidence="12">
    <location>
        <begin position="154"/>
        <end position="175"/>
    </location>
</feature>
<dbReference type="PANTHER" id="PTHR43221">
    <property type="entry name" value="PROTEASE HTPX"/>
    <property type="match status" value="1"/>
</dbReference>
<dbReference type="Pfam" id="PF01435">
    <property type="entry name" value="Peptidase_M48"/>
    <property type="match status" value="1"/>
</dbReference>
<evidence type="ECO:0000256" key="2">
    <source>
        <dbReference type="ARBA" id="ARBA00004651"/>
    </source>
</evidence>
<dbReference type="GO" id="GO:0006508">
    <property type="term" value="P:proteolysis"/>
    <property type="evidence" value="ECO:0007669"/>
    <property type="project" value="UniProtKB-KW"/>
</dbReference>